<protein>
    <recommendedName>
        <fullName evidence="1">Retroviral polymerase SH3-like domain-containing protein</fullName>
    </recommendedName>
</protein>
<name>A0AAW1IUK3_POPJA</name>
<organism evidence="2 3">
    <name type="scientific">Popillia japonica</name>
    <name type="common">Japanese beetle</name>
    <dbReference type="NCBI Taxonomy" id="7064"/>
    <lineage>
        <taxon>Eukaryota</taxon>
        <taxon>Metazoa</taxon>
        <taxon>Ecdysozoa</taxon>
        <taxon>Arthropoda</taxon>
        <taxon>Hexapoda</taxon>
        <taxon>Insecta</taxon>
        <taxon>Pterygota</taxon>
        <taxon>Neoptera</taxon>
        <taxon>Endopterygota</taxon>
        <taxon>Coleoptera</taxon>
        <taxon>Polyphaga</taxon>
        <taxon>Scarabaeiformia</taxon>
        <taxon>Scarabaeidae</taxon>
        <taxon>Rutelinae</taxon>
        <taxon>Popillia</taxon>
    </lineage>
</organism>
<feature type="domain" description="Retroviral polymerase SH3-like" evidence="1">
    <location>
        <begin position="3"/>
        <end position="34"/>
    </location>
</feature>
<accession>A0AAW1IUK3</accession>
<evidence type="ECO:0000313" key="2">
    <source>
        <dbReference type="EMBL" id="KAK9693586.1"/>
    </source>
</evidence>
<dbReference type="EMBL" id="JASPKY010000538">
    <property type="protein sequence ID" value="KAK9693586.1"/>
    <property type="molecule type" value="Genomic_DNA"/>
</dbReference>
<evidence type="ECO:0000313" key="3">
    <source>
        <dbReference type="Proteomes" id="UP001458880"/>
    </source>
</evidence>
<dbReference type="Pfam" id="PF25597">
    <property type="entry name" value="SH3_retrovirus"/>
    <property type="match status" value="1"/>
</dbReference>
<dbReference type="AlphaFoldDB" id="A0AAW1IUK3"/>
<dbReference type="Proteomes" id="UP001458880">
    <property type="component" value="Unassembled WGS sequence"/>
</dbReference>
<proteinExistence type="predicted"/>
<evidence type="ECO:0000259" key="1">
    <source>
        <dbReference type="Pfam" id="PF25597"/>
    </source>
</evidence>
<keyword evidence="3" id="KW-1185">Reference proteome</keyword>
<gene>
    <name evidence="2" type="ORF">QE152_g34101</name>
</gene>
<reference evidence="2 3" key="1">
    <citation type="journal article" date="2024" name="BMC Genomics">
        <title>De novo assembly and annotation of Popillia japonica's genome with initial clues to its potential as an invasive pest.</title>
        <authorList>
            <person name="Cucini C."/>
            <person name="Boschi S."/>
            <person name="Funari R."/>
            <person name="Cardaioli E."/>
            <person name="Iannotti N."/>
            <person name="Marturano G."/>
            <person name="Paoli F."/>
            <person name="Bruttini M."/>
            <person name="Carapelli A."/>
            <person name="Frati F."/>
            <person name="Nardi F."/>
        </authorList>
    </citation>
    <scope>NUCLEOTIDE SEQUENCE [LARGE SCALE GENOMIC DNA]</scope>
    <source>
        <strain evidence="2">DMR45628</strain>
    </source>
</reference>
<sequence length="88" mass="10243">MVGYTLVYMHNSYRLWNSVTKKIVISRNVLFDSPVNEDNAIDVGRAKRQITAPSYPADYEVEHFAYEVEAFLDDLPQNYEQIKDRLGN</sequence>
<dbReference type="InterPro" id="IPR057670">
    <property type="entry name" value="SH3_retrovirus"/>
</dbReference>
<comment type="caution">
    <text evidence="2">The sequence shown here is derived from an EMBL/GenBank/DDBJ whole genome shotgun (WGS) entry which is preliminary data.</text>
</comment>